<comment type="caution">
    <text evidence="4">The sequence shown here is derived from an EMBL/GenBank/DDBJ whole genome shotgun (WGS) entry which is preliminary data.</text>
</comment>
<dbReference type="PANTHER" id="PTHR41775:SF1">
    <property type="entry name" value="PEPTIDASE M6-LIKE DOMAIN-CONTAINING PROTEIN"/>
    <property type="match status" value="1"/>
</dbReference>
<evidence type="ECO:0000259" key="3">
    <source>
        <dbReference type="Pfam" id="PF20774"/>
    </source>
</evidence>
<dbReference type="Pfam" id="PF05547">
    <property type="entry name" value="Peptidase_M6"/>
    <property type="match status" value="1"/>
</dbReference>
<evidence type="ECO:0000259" key="2">
    <source>
        <dbReference type="Pfam" id="PF05547"/>
    </source>
</evidence>
<dbReference type="SUPFAM" id="SSF55486">
    <property type="entry name" value="Metalloproteases ('zincins'), catalytic domain"/>
    <property type="match status" value="1"/>
</dbReference>
<sequence length="1215" mass="138387">MIFGNKTYKGPKGEELYTLKQYYEEQSGGSFTLEGGVAGWYTARNNAEHYGKPYRENHDSNVEQLVKEAFEQACKDNSIDLSEYDVEDPFDRDEDGNLHEPDGIIDNLILVHAGKGEEVGGGTLGENAIWSHRDRVSGMIGYSKKDVHGNNIGIRDYMIVSQDTAIGILAHEYGHILGLPDEYNIVDSNFNTPIGYWSIMASGSWGGVSAGTDPTGFSPWCKQYLQDTIGGNWLNKKEINLEDIDNKGLDILLDEASKKGKNEEVIRINLPKQNSNNRGEKDRYYLLEWRNNEGTDKALPFGEGGKLGYNSGLVIWYVDENYLEKDKNGVLTGKKDNDVKSHPGYGFIGVVDADQHILHWQDPVSGELKHKASSDYHIHDAAFGIKKNQVIYVDNIKNQPGLILTDDKTFMHPIFDDSKDYSNEGIESAGRILSNYGLKIYVTGESKDRSVGKIHILRSKESEEKIKNGPLKEEITSKYLKSISLDKNIIKQGEKAEISVEVNKTNLKDEIVLGYEGYNKGRKIEKHINLKLDNGKYIGEISAKDEFTIGKWQPKYIILENKDGESQIIYNVSNVDIYGNSANKEDLSRGNINIISSDSNSLKIANVTGKNTLILGETSELKFNVLNEGAITKDVSLIVEVYDRNNKLIKSERKNTNIKFTENKEVGIFLDLKEGIDEGKEYIVKTILKDTKTNKNLIEPIQFKTISINSLEKQELQKYKETKNPLEIQGLLSNESSNLELSLNEYKVLNEDLKLLVCKELFNNKKTIISKEELQNLLNKSMDKVKLDQYKNAEDISALRNVLNNEPNILGINVLEYKRLDIYSRDKVVTELFNNKNELTCKEGIQDALDKWIKKETKFIDAEKKMKSFNDYMYNTWVLNRDNIKIAQSLLKEVEEALENLDTEVKERCSKNSEYVKNKKSIEDTLNKIKQNDLEISKYVNAENYNKVKELLDNKTNILGLGLKEYNNLDDDNKIIIAKNIYMANKKLKSQEDIQKIINDSLKNIKASAMDTQVLKYYNAKNKEEIKALLDLNVNSLGLKLDVYKTLDDVNKQYVTNELYKVKNKLVKKEVIQNEVNKACTEVLLMDLEDRYNEDCLGKIDDTFIKSVDNLLKDIDRALGAISVDNDKKYLINKYRCYEEIKKACKPKASVGAFKTLVSKLKKMYMNGIDNEEDIKKAEEMIKDAENMSEELKSNGKLNEIKSLLNELEIIKEDL</sequence>
<feature type="domain" description="Peptidase M6-like" evidence="2">
    <location>
        <begin position="1"/>
        <end position="234"/>
    </location>
</feature>
<protein>
    <submittedName>
        <fullName evidence="4">M6 family metalloprotease-like protein</fullName>
    </submittedName>
</protein>
<dbReference type="InterPro" id="IPR008757">
    <property type="entry name" value="Peptidase_M6-like_domain"/>
</dbReference>
<proteinExistence type="predicted"/>
<accession>A0ABU0JWE6</accession>
<organism evidence="4 5">
    <name type="scientific">Hathewaya limosa</name>
    <name type="common">Clostridium limosum</name>
    <dbReference type="NCBI Taxonomy" id="1536"/>
    <lineage>
        <taxon>Bacteria</taxon>
        <taxon>Bacillati</taxon>
        <taxon>Bacillota</taxon>
        <taxon>Clostridia</taxon>
        <taxon>Eubacteriales</taxon>
        <taxon>Clostridiaceae</taxon>
        <taxon>Hathewaya</taxon>
    </lineage>
</organism>
<gene>
    <name evidence="4" type="ORF">QOZ93_002525</name>
</gene>
<name>A0ABU0JWE6_HATLI</name>
<evidence type="ECO:0000313" key="4">
    <source>
        <dbReference type="EMBL" id="MDQ0480775.1"/>
    </source>
</evidence>
<keyword evidence="1" id="KW-0175">Coiled coil</keyword>
<dbReference type="EMBL" id="JAUSWN010000028">
    <property type="protein sequence ID" value="MDQ0480775.1"/>
    <property type="molecule type" value="Genomic_DNA"/>
</dbReference>
<dbReference type="InterPro" id="IPR048665">
    <property type="entry name" value="InhA-like_VEG"/>
</dbReference>
<reference evidence="4 5" key="1">
    <citation type="submission" date="2023-07" db="EMBL/GenBank/DDBJ databases">
        <title>Genomic Encyclopedia of Type Strains, Phase IV (KMG-IV): sequencing the most valuable type-strain genomes for metagenomic binning, comparative biology and taxonomic classification.</title>
        <authorList>
            <person name="Goeker M."/>
        </authorList>
    </citation>
    <scope>NUCLEOTIDE SEQUENCE [LARGE SCALE GENOMIC DNA]</scope>
    <source>
        <strain evidence="4 5">DSM 1400</strain>
    </source>
</reference>
<dbReference type="NCBIfam" id="TIGR03296">
    <property type="entry name" value="M6dom_TIGR03296"/>
    <property type="match status" value="1"/>
</dbReference>
<evidence type="ECO:0000313" key="5">
    <source>
        <dbReference type="Proteomes" id="UP001224418"/>
    </source>
</evidence>
<feature type="coiled-coil region" evidence="1">
    <location>
        <begin position="1168"/>
        <end position="1195"/>
    </location>
</feature>
<feature type="domain" description="Immune inhibitor A-like metallopeptidase VEG" evidence="3">
    <location>
        <begin position="280"/>
        <end position="454"/>
    </location>
</feature>
<feature type="coiled-coil region" evidence="1">
    <location>
        <begin position="884"/>
        <end position="932"/>
    </location>
</feature>
<evidence type="ECO:0000256" key="1">
    <source>
        <dbReference type="SAM" id="Coils"/>
    </source>
</evidence>
<dbReference type="PANTHER" id="PTHR41775">
    <property type="entry name" value="SECRETED PROTEIN-RELATED"/>
    <property type="match status" value="1"/>
</dbReference>
<dbReference type="Proteomes" id="UP001224418">
    <property type="component" value="Unassembled WGS sequence"/>
</dbReference>
<keyword evidence="5" id="KW-1185">Reference proteome</keyword>
<dbReference type="Pfam" id="PF20774">
    <property type="entry name" value="InhA-like_VEG"/>
    <property type="match status" value="1"/>
</dbReference>